<dbReference type="HOGENOM" id="CLU_2559542_0_0_1"/>
<evidence type="ECO:0000313" key="2">
    <source>
        <dbReference type="EMBL" id="KIX05972.1"/>
    </source>
</evidence>
<keyword evidence="3" id="KW-1185">Reference proteome</keyword>
<feature type="compositionally biased region" description="Basic and acidic residues" evidence="1">
    <location>
        <begin position="1"/>
        <end position="15"/>
    </location>
</feature>
<protein>
    <submittedName>
        <fullName evidence="2">Rhinocladiella mackenziei CBS 650.93 unplaced genomic scaffold supercont1.3, whole genome shotgun sequence</fullName>
    </submittedName>
</protein>
<gene>
    <name evidence="2" type="ORF">Z518_03946</name>
</gene>
<evidence type="ECO:0000313" key="3">
    <source>
        <dbReference type="Proteomes" id="UP000053617"/>
    </source>
</evidence>
<organism evidence="2 3">
    <name type="scientific">Rhinocladiella mackenziei CBS 650.93</name>
    <dbReference type="NCBI Taxonomy" id="1442369"/>
    <lineage>
        <taxon>Eukaryota</taxon>
        <taxon>Fungi</taxon>
        <taxon>Dikarya</taxon>
        <taxon>Ascomycota</taxon>
        <taxon>Pezizomycotina</taxon>
        <taxon>Eurotiomycetes</taxon>
        <taxon>Chaetothyriomycetidae</taxon>
        <taxon>Chaetothyriales</taxon>
        <taxon>Herpotrichiellaceae</taxon>
        <taxon>Rhinocladiella</taxon>
    </lineage>
</organism>
<dbReference type="EMBL" id="KN847477">
    <property type="protein sequence ID" value="KIX05972.1"/>
    <property type="molecule type" value="Genomic_DNA"/>
</dbReference>
<dbReference type="RefSeq" id="XP_013273108.1">
    <property type="nucleotide sequence ID" value="XM_013417654.1"/>
</dbReference>
<dbReference type="VEuPathDB" id="FungiDB:Z518_03946"/>
<sequence>MTRSTNKDHDLRPENPFRIGRVAPPAATQSYLASTYEPLSSSKETSLHTFLVAEEPKEQINLYKGYGNVHWYVDNTKQAAAY</sequence>
<accession>A0A0D2FV58</accession>
<dbReference type="Proteomes" id="UP000053617">
    <property type="component" value="Unassembled WGS sequence"/>
</dbReference>
<proteinExistence type="predicted"/>
<dbReference type="AlphaFoldDB" id="A0A0D2FV58"/>
<dbReference type="GeneID" id="25292017"/>
<reference evidence="2 3" key="1">
    <citation type="submission" date="2015-01" db="EMBL/GenBank/DDBJ databases">
        <title>The Genome Sequence of Rhinocladiella mackenzie CBS 650.93.</title>
        <authorList>
            <consortium name="The Broad Institute Genomics Platform"/>
            <person name="Cuomo C."/>
            <person name="de Hoog S."/>
            <person name="Gorbushina A."/>
            <person name="Stielow B."/>
            <person name="Teixiera M."/>
            <person name="Abouelleil A."/>
            <person name="Chapman S.B."/>
            <person name="Priest M."/>
            <person name="Young S.K."/>
            <person name="Wortman J."/>
            <person name="Nusbaum C."/>
            <person name="Birren B."/>
        </authorList>
    </citation>
    <scope>NUCLEOTIDE SEQUENCE [LARGE SCALE GENOMIC DNA]</scope>
    <source>
        <strain evidence="2 3">CBS 650.93</strain>
    </source>
</reference>
<feature type="region of interest" description="Disordered" evidence="1">
    <location>
        <begin position="1"/>
        <end position="23"/>
    </location>
</feature>
<name>A0A0D2FV58_9EURO</name>
<evidence type="ECO:0000256" key="1">
    <source>
        <dbReference type="SAM" id="MobiDB-lite"/>
    </source>
</evidence>